<dbReference type="PIRSF" id="PIRSF005211">
    <property type="entry name" value="Ab_hydro_YheT"/>
    <property type="match status" value="1"/>
</dbReference>
<organism evidence="4 5">
    <name type="scientific">Gloeocapsopsis dulcis AAB1 = 1H9</name>
    <dbReference type="NCBI Taxonomy" id="1433147"/>
    <lineage>
        <taxon>Bacteria</taxon>
        <taxon>Bacillati</taxon>
        <taxon>Cyanobacteriota</taxon>
        <taxon>Cyanophyceae</taxon>
        <taxon>Oscillatoriophycideae</taxon>
        <taxon>Chroococcales</taxon>
        <taxon>Chroococcaceae</taxon>
        <taxon>Gloeocapsopsis</taxon>
        <taxon>Gloeocapsopsis dulcis</taxon>
    </lineage>
</organism>
<dbReference type="PANTHER" id="PTHR10794">
    <property type="entry name" value="ABHYDROLASE DOMAIN-CONTAINING PROTEIN"/>
    <property type="match status" value="1"/>
</dbReference>
<dbReference type="InterPro" id="IPR029058">
    <property type="entry name" value="AB_hydrolase_fold"/>
</dbReference>
<feature type="domain" description="AB hydrolase-1" evidence="3">
    <location>
        <begin position="64"/>
        <end position="321"/>
    </location>
</feature>
<dbReference type="RefSeq" id="WP_105221825.1">
    <property type="nucleotide sequence ID" value="NZ_CAWNSU010000118.1"/>
</dbReference>
<protein>
    <submittedName>
        <fullName evidence="4">Esterase</fullName>
    </submittedName>
</protein>
<comment type="caution">
    <text evidence="4">The sequence shown here is derived from an EMBL/GenBank/DDBJ whole genome shotgun (WGS) entry which is preliminary data.</text>
</comment>
<dbReference type="Gene3D" id="3.40.50.1820">
    <property type="entry name" value="alpha/beta hydrolase"/>
    <property type="match status" value="1"/>
</dbReference>
<sequence>MTLYTALWASRHWEDTIDPEPPYREKIFTGAQGVPIFGWVAIPKNARGTIVGTYGITGSLENQWFLRLLGRKAFAQGYAVVLFDWRAHGKTALLSPTLTSDGLYEGEDFVQIAAQAKAMGCPAKFWFTGFSLGGQLALWAVKAVNERSEVRDRRSGKMPRSADSIQEEQSLTCLTFEDIGGAAVICPSLDSNRSLSYLVKDPLGKYLEQAIAQELKRLAWRVYEAHPDAIDSAAIERANSIWGFDNELVIERLGFPSVEAYYEASSGLKILPSLNKPTLIIYAADDPMFDPAIVPDLKTACDRNSDIDLILTPRGGHVGYFSSKKCQAQAGDPDPWWAWNRVLEWCQIRG</sequence>
<dbReference type="GO" id="GO:0047372">
    <property type="term" value="F:monoacylglycerol lipase activity"/>
    <property type="evidence" value="ECO:0007669"/>
    <property type="project" value="TreeGrafter"/>
</dbReference>
<dbReference type="SUPFAM" id="SSF53474">
    <property type="entry name" value="alpha/beta-Hydrolases"/>
    <property type="match status" value="1"/>
</dbReference>
<dbReference type="Pfam" id="PF12697">
    <property type="entry name" value="Abhydrolase_6"/>
    <property type="match status" value="1"/>
</dbReference>
<dbReference type="InterPro" id="IPR000073">
    <property type="entry name" value="AB_hydrolase_1"/>
</dbReference>
<gene>
    <name evidence="4" type="ORF">BWI75_08500</name>
</gene>
<feature type="active site" description="Charge relay system" evidence="2">
    <location>
        <position position="286"/>
    </location>
</feature>
<evidence type="ECO:0000256" key="2">
    <source>
        <dbReference type="PIRSR" id="PIRSR005211-1"/>
    </source>
</evidence>
<accession>A0A6N8FWR2</accession>
<name>A0A6N8FWR2_9CHRO</name>
<dbReference type="PANTHER" id="PTHR10794:SF94">
    <property type="entry name" value="ESTERASE YHET-RELATED"/>
    <property type="match status" value="1"/>
</dbReference>
<proteinExistence type="inferred from homology"/>
<dbReference type="InterPro" id="IPR012020">
    <property type="entry name" value="ABHD4"/>
</dbReference>
<dbReference type="InterPro" id="IPR050960">
    <property type="entry name" value="AB_hydrolase_4_sf"/>
</dbReference>
<dbReference type="EMBL" id="NAPY01000010">
    <property type="protein sequence ID" value="MUL36386.1"/>
    <property type="molecule type" value="Genomic_DNA"/>
</dbReference>
<evidence type="ECO:0000259" key="3">
    <source>
        <dbReference type="Pfam" id="PF12697"/>
    </source>
</evidence>
<evidence type="ECO:0000313" key="4">
    <source>
        <dbReference type="EMBL" id="MUL36386.1"/>
    </source>
</evidence>
<feature type="active site" description="Charge relay system" evidence="2">
    <location>
        <position position="131"/>
    </location>
</feature>
<comment type="similarity">
    <text evidence="1">Belongs to the AB hydrolase superfamily. AB hydrolase 4 family.</text>
</comment>
<reference evidence="4 5" key="1">
    <citation type="journal article" date="2019" name="Front. Microbiol.">
        <title>Genomic Features for Desiccation Tolerance and Sugar Biosynthesis in the Extremophile Gloeocapsopsis sp. UTEX B3054.</title>
        <authorList>
            <person name="Urrejola C."/>
            <person name="Alcorta J."/>
            <person name="Salas L."/>
            <person name="Vasquez M."/>
            <person name="Polz M.F."/>
            <person name="Vicuna R."/>
            <person name="Diez B."/>
        </authorList>
    </citation>
    <scope>NUCLEOTIDE SEQUENCE [LARGE SCALE GENOMIC DNA]</scope>
    <source>
        <strain evidence="4 5">1H9</strain>
    </source>
</reference>
<keyword evidence="5" id="KW-1185">Reference proteome</keyword>
<evidence type="ECO:0000256" key="1">
    <source>
        <dbReference type="ARBA" id="ARBA00010884"/>
    </source>
</evidence>
<dbReference type="GO" id="GO:0034338">
    <property type="term" value="F:short-chain carboxylesterase activity"/>
    <property type="evidence" value="ECO:0007669"/>
    <property type="project" value="TreeGrafter"/>
</dbReference>
<evidence type="ECO:0000313" key="5">
    <source>
        <dbReference type="Proteomes" id="UP000441797"/>
    </source>
</evidence>
<feature type="active site" description="Charge relay system" evidence="2">
    <location>
        <position position="317"/>
    </location>
</feature>
<dbReference type="AlphaFoldDB" id="A0A6N8FWR2"/>
<dbReference type="Proteomes" id="UP000441797">
    <property type="component" value="Unassembled WGS sequence"/>
</dbReference>
<dbReference type="OrthoDB" id="457503at2"/>